<keyword evidence="1" id="KW-0732">Signal</keyword>
<proteinExistence type="predicted"/>
<evidence type="ECO:0000313" key="2">
    <source>
        <dbReference type="EMBL" id="KAF3042197.1"/>
    </source>
</evidence>
<accession>A0A9P4WTH7</accession>
<dbReference type="EMBL" id="SWKV01000017">
    <property type="protein sequence ID" value="KAF3042197.1"/>
    <property type="molecule type" value="Genomic_DNA"/>
</dbReference>
<sequence length="344" mass="37802">MSSPKTLTYSILALILSISSYAQDSPQCSAIAPRLAYNASKSVAIPQLALSFLGDVDDRDVRIYNVTDSGWTVSAYIQPAGPPHTPNPNDTEAYLWLDVGDSDLERLGRTMRACHTFVPLQFRSTGNVTWSYDTLEKSVHDTGDCRSLVSEECLARLKVQYFNAGTSERTEYTECADINRTVPWECASSGMVAPDSRPVPQFNSSLSSHFQFPLDNSTREILNETDQLVCNGRNFSSSFGILASTWGSSQDYDVATNFPIMDIMTFFPTVPFGRTLRMDANRVQIVCLVPEVAEDSRAKASVQDTLDRFNSTGGNETTGAASLIGVDTWKVIAWVIGLASVFAY</sequence>
<organism evidence="2 3">
    <name type="scientific">Didymella heteroderae</name>
    <dbReference type="NCBI Taxonomy" id="1769908"/>
    <lineage>
        <taxon>Eukaryota</taxon>
        <taxon>Fungi</taxon>
        <taxon>Dikarya</taxon>
        <taxon>Ascomycota</taxon>
        <taxon>Pezizomycotina</taxon>
        <taxon>Dothideomycetes</taxon>
        <taxon>Pleosporomycetidae</taxon>
        <taxon>Pleosporales</taxon>
        <taxon>Pleosporineae</taxon>
        <taxon>Didymellaceae</taxon>
        <taxon>Didymella</taxon>
    </lineage>
</organism>
<feature type="signal peptide" evidence="1">
    <location>
        <begin position="1"/>
        <end position="22"/>
    </location>
</feature>
<evidence type="ECO:0000313" key="3">
    <source>
        <dbReference type="Proteomes" id="UP000758155"/>
    </source>
</evidence>
<dbReference type="OrthoDB" id="3766473at2759"/>
<dbReference type="Proteomes" id="UP000758155">
    <property type="component" value="Unassembled WGS sequence"/>
</dbReference>
<protein>
    <submittedName>
        <fullName evidence="2">Uncharacterized protein</fullName>
    </submittedName>
</protein>
<comment type="caution">
    <text evidence="2">The sequence shown here is derived from an EMBL/GenBank/DDBJ whole genome shotgun (WGS) entry which is preliminary data.</text>
</comment>
<dbReference type="AlphaFoldDB" id="A0A9P4WTH7"/>
<evidence type="ECO:0000256" key="1">
    <source>
        <dbReference type="SAM" id="SignalP"/>
    </source>
</evidence>
<keyword evidence="3" id="KW-1185">Reference proteome</keyword>
<gene>
    <name evidence="2" type="ORF">E8E12_009271</name>
</gene>
<reference evidence="2" key="1">
    <citation type="submission" date="2019-04" db="EMBL/GenBank/DDBJ databases">
        <title>Sequencing of skin fungus with MAO and IRED activity.</title>
        <authorList>
            <person name="Marsaioli A.J."/>
            <person name="Bonatto J.M.C."/>
            <person name="Reis Junior O."/>
        </authorList>
    </citation>
    <scope>NUCLEOTIDE SEQUENCE</scope>
    <source>
        <strain evidence="2">28M1</strain>
    </source>
</reference>
<name>A0A9P4WTH7_9PLEO</name>
<feature type="chain" id="PRO_5040213899" evidence="1">
    <location>
        <begin position="23"/>
        <end position="344"/>
    </location>
</feature>